<evidence type="ECO:0000256" key="3">
    <source>
        <dbReference type="SAM" id="SignalP"/>
    </source>
</evidence>
<evidence type="ECO:0000256" key="1">
    <source>
        <dbReference type="ARBA" id="ARBA00038215"/>
    </source>
</evidence>
<sequence length="585" mass="62896">MRLLWFLSASLALHSAVGATIAKERRAGTSPTVLTPQFVQTVQGIIDAGAIPGLTVGIVSLAGGPPELGAWGINSENGTNMTTDTLFNVADLSKAFLTASLGIVIDDFAHGRNTTALPAGLSNLTWTTKMADILPNEWKLLDEWASEKANLIDVLTQVTGVASNDYSYKQNDTVSYITGNLRNFRPSYELREQWLNNNQMYMAGAYVVSKLTGQQYTDFVTNRIFKPLGMNSSTYSINEALQTGRFSDTWTPLGENTAHSVGIPRLVPPWIQEEFVDLVAGTAGVISCAEDMARHTLWLGMILNGGVDPVSNVTIIPSAQFKVITQAHSIVNSSDVSAQESTNLYGLGWHRDSYEGHDVLVHNGDAPGVTTFIAAALEDGVGFIVLANADTKDAALVNITLTAAAIAFGSEGSSSSPSAASRRSKLPRHASLTARADGSGETLAPPNVNSQVGTYYNPGYGSMELCSVNSTSTFCTGIVADFFTIDKTINSTTPDLFAAWPALLSTHLRFVYHGNDSYIMYIGFVYPEGYGKNTSSFGTPIFYATTEFVEENGKVVGFGWNTFANAVERTGSLEETFDVYFNKVA</sequence>
<evidence type="ECO:0000256" key="2">
    <source>
        <dbReference type="SAM" id="MobiDB-lite"/>
    </source>
</evidence>
<dbReference type="Pfam" id="PF00144">
    <property type="entry name" value="Beta-lactamase"/>
    <property type="match status" value="1"/>
</dbReference>
<reference evidence="5" key="1">
    <citation type="submission" date="2019-10" db="EMBL/GenBank/DDBJ databases">
        <authorList>
            <consortium name="DOE Joint Genome Institute"/>
            <person name="Kuo A."/>
            <person name="Miyauchi S."/>
            <person name="Kiss E."/>
            <person name="Drula E."/>
            <person name="Kohler A."/>
            <person name="Sanchez-Garcia M."/>
            <person name="Andreopoulos B."/>
            <person name="Barry K.W."/>
            <person name="Bonito G."/>
            <person name="Buee M."/>
            <person name="Carver A."/>
            <person name="Chen C."/>
            <person name="Cichocki N."/>
            <person name="Clum A."/>
            <person name="Culley D."/>
            <person name="Crous P.W."/>
            <person name="Fauchery L."/>
            <person name="Girlanda M."/>
            <person name="Hayes R."/>
            <person name="Keri Z."/>
            <person name="LaButti K."/>
            <person name="Lipzen A."/>
            <person name="Lombard V."/>
            <person name="Magnuson J."/>
            <person name="Maillard F."/>
            <person name="Morin E."/>
            <person name="Murat C."/>
            <person name="Nolan M."/>
            <person name="Ohm R."/>
            <person name="Pangilinan J."/>
            <person name="Pereira M."/>
            <person name="Perotto S."/>
            <person name="Peter M."/>
            <person name="Riley R."/>
            <person name="Sitrit Y."/>
            <person name="Stielow B."/>
            <person name="Szollosi G."/>
            <person name="Zifcakova L."/>
            <person name="Stursova M."/>
            <person name="Spatafora J.W."/>
            <person name="Tedersoo L."/>
            <person name="Vaario L.-M."/>
            <person name="Yamada A."/>
            <person name="Yan M."/>
            <person name="Wang P."/>
            <person name="Xu J."/>
            <person name="Bruns T."/>
            <person name="Baldrian P."/>
            <person name="Vilgalys R."/>
            <person name="Henrissat B."/>
            <person name="Grigoriev I.V."/>
            <person name="Hibbett D."/>
            <person name="Nagy L.G."/>
            <person name="Martin F.M."/>
        </authorList>
    </citation>
    <scope>NUCLEOTIDE SEQUENCE</scope>
    <source>
        <strain evidence="5">Prilba</strain>
    </source>
</reference>
<feature type="domain" description="Beta-lactamase-related" evidence="4">
    <location>
        <begin position="40"/>
        <end position="395"/>
    </location>
</feature>
<dbReference type="Gene3D" id="3.40.710.10">
    <property type="entry name" value="DD-peptidase/beta-lactamase superfamily"/>
    <property type="match status" value="1"/>
</dbReference>
<evidence type="ECO:0000313" key="6">
    <source>
        <dbReference type="Proteomes" id="UP000759537"/>
    </source>
</evidence>
<feature type="compositionally biased region" description="Low complexity" evidence="2">
    <location>
        <begin position="410"/>
        <end position="421"/>
    </location>
</feature>
<dbReference type="InterPro" id="IPR012338">
    <property type="entry name" value="Beta-lactam/transpept-like"/>
</dbReference>
<keyword evidence="6" id="KW-1185">Reference proteome</keyword>
<protein>
    <submittedName>
        <fullName evidence="5">Beta-lactamase/transpeptidase-like protein</fullName>
    </submittedName>
</protein>
<dbReference type="AlphaFoldDB" id="A0A9P5TD15"/>
<evidence type="ECO:0000259" key="4">
    <source>
        <dbReference type="Pfam" id="PF00144"/>
    </source>
</evidence>
<feature type="region of interest" description="Disordered" evidence="2">
    <location>
        <begin position="410"/>
        <end position="447"/>
    </location>
</feature>
<evidence type="ECO:0000313" key="5">
    <source>
        <dbReference type="EMBL" id="KAF8485341.1"/>
    </source>
</evidence>
<dbReference type="InterPro" id="IPR050491">
    <property type="entry name" value="AmpC-like"/>
</dbReference>
<dbReference type="PANTHER" id="PTHR46825:SF15">
    <property type="entry name" value="BETA-LACTAMASE-RELATED DOMAIN-CONTAINING PROTEIN"/>
    <property type="match status" value="1"/>
</dbReference>
<name>A0A9P5TD15_9AGAM</name>
<dbReference type="EMBL" id="WHVB01000003">
    <property type="protein sequence ID" value="KAF8485341.1"/>
    <property type="molecule type" value="Genomic_DNA"/>
</dbReference>
<dbReference type="PANTHER" id="PTHR46825">
    <property type="entry name" value="D-ALANYL-D-ALANINE-CARBOXYPEPTIDASE/ENDOPEPTIDASE AMPH"/>
    <property type="match status" value="1"/>
</dbReference>
<keyword evidence="3" id="KW-0732">Signal</keyword>
<feature type="chain" id="PRO_5040159399" evidence="3">
    <location>
        <begin position="19"/>
        <end position="585"/>
    </location>
</feature>
<dbReference type="InterPro" id="IPR001466">
    <property type="entry name" value="Beta-lactam-related"/>
</dbReference>
<dbReference type="SUPFAM" id="SSF56601">
    <property type="entry name" value="beta-lactamase/transpeptidase-like"/>
    <property type="match status" value="1"/>
</dbReference>
<accession>A0A9P5TD15</accession>
<gene>
    <name evidence="5" type="ORF">DFH94DRAFT_679793</name>
</gene>
<organism evidence="5 6">
    <name type="scientific">Russula ochroleuca</name>
    <dbReference type="NCBI Taxonomy" id="152965"/>
    <lineage>
        <taxon>Eukaryota</taxon>
        <taxon>Fungi</taxon>
        <taxon>Dikarya</taxon>
        <taxon>Basidiomycota</taxon>
        <taxon>Agaricomycotina</taxon>
        <taxon>Agaricomycetes</taxon>
        <taxon>Russulales</taxon>
        <taxon>Russulaceae</taxon>
        <taxon>Russula</taxon>
    </lineage>
</organism>
<feature type="signal peptide" evidence="3">
    <location>
        <begin position="1"/>
        <end position="18"/>
    </location>
</feature>
<reference evidence="5" key="2">
    <citation type="journal article" date="2020" name="Nat. Commun.">
        <title>Large-scale genome sequencing of mycorrhizal fungi provides insights into the early evolution of symbiotic traits.</title>
        <authorList>
            <person name="Miyauchi S."/>
            <person name="Kiss E."/>
            <person name="Kuo A."/>
            <person name="Drula E."/>
            <person name="Kohler A."/>
            <person name="Sanchez-Garcia M."/>
            <person name="Morin E."/>
            <person name="Andreopoulos B."/>
            <person name="Barry K.W."/>
            <person name="Bonito G."/>
            <person name="Buee M."/>
            <person name="Carver A."/>
            <person name="Chen C."/>
            <person name="Cichocki N."/>
            <person name="Clum A."/>
            <person name="Culley D."/>
            <person name="Crous P.W."/>
            <person name="Fauchery L."/>
            <person name="Girlanda M."/>
            <person name="Hayes R.D."/>
            <person name="Keri Z."/>
            <person name="LaButti K."/>
            <person name="Lipzen A."/>
            <person name="Lombard V."/>
            <person name="Magnuson J."/>
            <person name="Maillard F."/>
            <person name="Murat C."/>
            <person name="Nolan M."/>
            <person name="Ohm R.A."/>
            <person name="Pangilinan J."/>
            <person name="Pereira M.F."/>
            <person name="Perotto S."/>
            <person name="Peter M."/>
            <person name="Pfister S."/>
            <person name="Riley R."/>
            <person name="Sitrit Y."/>
            <person name="Stielow J.B."/>
            <person name="Szollosi G."/>
            <person name="Zifcakova L."/>
            <person name="Stursova M."/>
            <person name="Spatafora J.W."/>
            <person name="Tedersoo L."/>
            <person name="Vaario L.M."/>
            <person name="Yamada A."/>
            <person name="Yan M."/>
            <person name="Wang P."/>
            <person name="Xu J."/>
            <person name="Bruns T."/>
            <person name="Baldrian P."/>
            <person name="Vilgalys R."/>
            <person name="Dunand C."/>
            <person name="Henrissat B."/>
            <person name="Grigoriev I.V."/>
            <person name="Hibbett D."/>
            <person name="Nagy L.G."/>
            <person name="Martin F.M."/>
        </authorList>
    </citation>
    <scope>NUCLEOTIDE SEQUENCE</scope>
    <source>
        <strain evidence="5">Prilba</strain>
    </source>
</reference>
<proteinExistence type="inferred from homology"/>
<dbReference type="OrthoDB" id="5946976at2759"/>
<dbReference type="Proteomes" id="UP000759537">
    <property type="component" value="Unassembled WGS sequence"/>
</dbReference>
<comment type="caution">
    <text evidence="5">The sequence shown here is derived from an EMBL/GenBank/DDBJ whole genome shotgun (WGS) entry which is preliminary data.</text>
</comment>
<comment type="similarity">
    <text evidence="1">Belongs to the peptidase S12 family.</text>
</comment>